<reference evidence="3" key="1">
    <citation type="journal article" date="2019" name="Int. J. Syst. Evol. Microbiol.">
        <title>The Global Catalogue of Microorganisms (GCM) 10K type strain sequencing project: providing services to taxonomists for standard genome sequencing and annotation.</title>
        <authorList>
            <consortium name="The Broad Institute Genomics Platform"/>
            <consortium name="The Broad Institute Genome Sequencing Center for Infectious Disease"/>
            <person name="Wu L."/>
            <person name="Ma J."/>
        </authorList>
    </citation>
    <scope>NUCLEOTIDE SEQUENCE [LARGE SCALE GENOMIC DNA]</scope>
    <source>
        <strain evidence="3">KCTC 3913</strain>
    </source>
</reference>
<feature type="transmembrane region" description="Helical" evidence="1">
    <location>
        <begin position="89"/>
        <end position="110"/>
    </location>
</feature>
<sequence length="324" mass="35457">MDKQNKKNTKISIKINGEKTDKQDDLLVHNWKLGEKETAAAEEKLDEDSFEWVLPEEQVSTPKEYKKINYVQDKKLKNRKIKNPFKGSSSIIMSLIGAIVVGVVLGFGTLKVITNTDSPSTPAASLQDESASTKGKEVKTAAAELKGLSIPVIQGGVFSTEESLEATRKSVEGKGIPTAKVEKDGQFYLVVAASGELETANLVSDQYKDKIDVYAKEFVLDGKTVQVTEKEKEFLEKGNEVYSLLAQESSNGLVMGTTNEGVMTTIKEKLKAIEGIKVEQESIQEMKNNLINAGNALIGLKSSDDALEAQKQVLSYLEIYGSLK</sequence>
<keyword evidence="3" id="KW-1185">Reference proteome</keyword>
<evidence type="ECO:0000313" key="2">
    <source>
        <dbReference type="EMBL" id="MFD2681441.1"/>
    </source>
</evidence>
<keyword evidence="1" id="KW-0472">Membrane</keyword>
<dbReference type="EMBL" id="JBHUMF010000030">
    <property type="protein sequence ID" value="MFD2681441.1"/>
    <property type="molecule type" value="Genomic_DNA"/>
</dbReference>
<accession>A0ABW5RSY7</accession>
<protein>
    <recommendedName>
        <fullName evidence="4">Stage II sporulation protein B</fullName>
    </recommendedName>
</protein>
<evidence type="ECO:0000313" key="3">
    <source>
        <dbReference type="Proteomes" id="UP001597506"/>
    </source>
</evidence>
<dbReference type="RefSeq" id="WP_377935658.1">
    <property type="nucleotide sequence ID" value="NZ_JBHUMF010000030.1"/>
</dbReference>
<keyword evidence="1" id="KW-1133">Transmembrane helix</keyword>
<keyword evidence="1" id="KW-0812">Transmembrane</keyword>
<name>A0ABW5RSY7_9BACI</name>
<evidence type="ECO:0008006" key="4">
    <source>
        <dbReference type="Google" id="ProtNLM"/>
    </source>
</evidence>
<evidence type="ECO:0000256" key="1">
    <source>
        <dbReference type="SAM" id="Phobius"/>
    </source>
</evidence>
<organism evidence="2 3">
    <name type="scientific">Bacillus seohaeanensis</name>
    <dbReference type="NCBI Taxonomy" id="284580"/>
    <lineage>
        <taxon>Bacteria</taxon>
        <taxon>Bacillati</taxon>
        <taxon>Bacillota</taxon>
        <taxon>Bacilli</taxon>
        <taxon>Bacillales</taxon>
        <taxon>Bacillaceae</taxon>
        <taxon>Bacillus</taxon>
    </lineage>
</organism>
<dbReference type="Proteomes" id="UP001597506">
    <property type="component" value="Unassembled WGS sequence"/>
</dbReference>
<comment type="caution">
    <text evidence="2">The sequence shown here is derived from an EMBL/GenBank/DDBJ whole genome shotgun (WGS) entry which is preliminary data.</text>
</comment>
<proteinExistence type="predicted"/>
<gene>
    <name evidence="2" type="ORF">ACFSUL_11860</name>
</gene>